<feature type="domain" description="C2H2-type" evidence="17">
    <location>
        <begin position="2137"/>
        <end position="2164"/>
    </location>
</feature>
<feature type="domain" description="C2H2-type" evidence="17">
    <location>
        <begin position="2221"/>
        <end position="2248"/>
    </location>
</feature>
<keyword evidence="7 19" id="KW-0418">Kinase</keyword>
<dbReference type="RefSeq" id="XP_072821800.1">
    <property type="nucleotide sequence ID" value="XM_072965699.1"/>
</dbReference>
<feature type="domain" description="C2H2-type" evidence="17">
    <location>
        <begin position="2193"/>
        <end position="2220"/>
    </location>
</feature>
<dbReference type="Pfam" id="PF00406">
    <property type="entry name" value="ADK"/>
    <property type="match status" value="2"/>
</dbReference>
<evidence type="ECO:0000256" key="6">
    <source>
        <dbReference type="ARBA" id="ARBA00022771"/>
    </source>
</evidence>
<keyword evidence="5" id="KW-0547">Nucleotide-binding</keyword>
<dbReference type="InterPro" id="IPR011333">
    <property type="entry name" value="SKP1/BTB/POZ_sf"/>
</dbReference>
<dbReference type="InterPro" id="IPR027417">
    <property type="entry name" value="P-loop_NTPase"/>
</dbReference>
<feature type="compositionally biased region" description="Acidic residues" evidence="15">
    <location>
        <begin position="721"/>
        <end position="733"/>
    </location>
</feature>
<evidence type="ECO:0000313" key="20">
    <source>
        <dbReference type="RefSeq" id="XP_072821801.1"/>
    </source>
</evidence>
<keyword evidence="4" id="KW-0677">Repeat</keyword>
<keyword evidence="10" id="KW-0238">DNA-binding</keyword>
<dbReference type="Pfam" id="PF00096">
    <property type="entry name" value="zf-C2H2"/>
    <property type="match status" value="5"/>
</dbReference>
<evidence type="ECO:0000256" key="4">
    <source>
        <dbReference type="ARBA" id="ARBA00022737"/>
    </source>
</evidence>
<evidence type="ECO:0000256" key="13">
    <source>
        <dbReference type="PROSITE-ProRule" id="PRU00042"/>
    </source>
</evidence>
<evidence type="ECO:0000256" key="5">
    <source>
        <dbReference type="ARBA" id="ARBA00022741"/>
    </source>
</evidence>
<dbReference type="SUPFAM" id="SSF57667">
    <property type="entry name" value="beta-beta-alpha zinc fingers"/>
    <property type="match status" value="4"/>
</dbReference>
<feature type="compositionally biased region" description="Acidic residues" evidence="15">
    <location>
        <begin position="199"/>
        <end position="210"/>
    </location>
</feature>
<feature type="coiled-coil region" evidence="14">
    <location>
        <begin position="1030"/>
        <end position="1061"/>
    </location>
</feature>
<feature type="compositionally biased region" description="Acidic residues" evidence="15">
    <location>
        <begin position="883"/>
        <end position="907"/>
    </location>
</feature>
<feature type="domain" description="C2H2-type" evidence="17">
    <location>
        <begin position="2165"/>
        <end position="2192"/>
    </location>
</feature>
<feature type="region of interest" description="Disordered" evidence="15">
    <location>
        <begin position="187"/>
        <end position="210"/>
    </location>
</feature>
<dbReference type="SMART" id="SM00355">
    <property type="entry name" value="ZnF_C2H2"/>
    <property type="match status" value="8"/>
</dbReference>
<dbReference type="SUPFAM" id="SSF54695">
    <property type="entry name" value="POZ domain"/>
    <property type="match status" value="1"/>
</dbReference>
<dbReference type="SUPFAM" id="SSF52540">
    <property type="entry name" value="P-loop containing nucleoside triphosphate hydrolases"/>
    <property type="match status" value="6"/>
</dbReference>
<feature type="domain" description="BTB" evidence="16">
    <location>
        <begin position="1879"/>
        <end position="1945"/>
    </location>
</feature>
<feature type="region of interest" description="Disordered" evidence="15">
    <location>
        <begin position="1973"/>
        <end position="2026"/>
    </location>
</feature>
<dbReference type="InterPro" id="IPR000850">
    <property type="entry name" value="Adenylat/UMP-CMP_kin"/>
</dbReference>
<keyword evidence="3" id="KW-0479">Metal-binding</keyword>
<dbReference type="Pfam" id="PF00651">
    <property type="entry name" value="BTB"/>
    <property type="match status" value="1"/>
</dbReference>
<keyword evidence="8" id="KW-0862">Zinc</keyword>
<dbReference type="InterPro" id="IPR050457">
    <property type="entry name" value="ZnFinger_BTB_dom_contain"/>
</dbReference>
<dbReference type="Proteomes" id="UP001652581">
    <property type="component" value="Chromosome 8"/>
</dbReference>
<name>A0ABM5DLM1_VICPA</name>
<feature type="compositionally biased region" description="Basic and acidic residues" evidence="15">
    <location>
        <begin position="523"/>
        <end position="533"/>
    </location>
</feature>
<feature type="region of interest" description="Disordered" evidence="15">
    <location>
        <begin position="883"/>
        <end position="914"/>
    </location>
</feature>
<dbReference type="GeneID" id="102529575"/>
<feature type="region of interest" description="Disordered" evidence="15">
    <location>
        <begin position="2040"/>
        <end position="2099"/>
    </location>
</feature>
<dbReference type="InterPro" id="IPR000210">
    <property type="entry name" value="BTB/POZ_dom"/>
</dbReference>
<keyword evidence="9" id="KW-0805">Transcription regulation</keyword>
<reference evidence="19 20" key="1">
    <citation type="submission" date="2025-05" db="UniProtKB">
        <authorList>
            <consortium name="RefSeq"/>
        </authorList>
    </citation>
    <scope>IDENTIFICATION</scope>
</reference>
<sequence length="2539" mass="290657">MTSQEKTEEHPFVDIFNEDEAEKNFMLSKPVCFVVFGKPGVGKTTLAQQISQTWRCIRVEALPILEEHIASETKSGVMLQSMLIRGQSIPDELVTKLILEKLNSPEVSHFGYIITEMPSLSQDAMTTLQQIELIRKLNLKPDIIINIKCPDYDLCQRISGQRQHDTTGYIYTSDQWDPEVIEKRRKKKKDAQKEGKGEEDGEEEEEQEEEEAFIAEMQMVAEILQHLVQRPEDYLENIEHTVKLYKDIILHPLEEIMAEHNSQYLIELDGNKPPEELFRTVMDQLKYLNLQRAAVLTKLQSAEEEINETMENDELFRALASYKLIAPRYRWQRSRWGRMCPVALKEGNIFQGMPDFSVSFLGKIYCLSSEEAFKTFLLNPRPYLLPPMPAPPFKVFIFGPQSSGKTTLSNLLAKHYKGKVVDYNKLVQPRFDEALEMLTRNTIAEATEAAIKVVKEKLTELQAKRQAQSTSEDPQGEFERRYVFPTGIYKSTEESQSSLEDVFTHESQRKSSLEDSEGAGMKSYDKDDEKETLEMSTFKRSLQDSSQDLKLDSKKEYTIEEVTADHPEVLSIIKETVKVAKDMYLQQPYEKHAEILEEVLQEVVEENKNRFHGAPKYGGWILDNCPIVRELWMVLADKGILPDLVICLSNTENNGKYLLNRLYLENKPEIDSKILGRLLDELLKKKKEEEAERKAAEEQRLKEENQRLLETMNAKAKETEAEAEEEIEDEESELHEGSVAGEVAKETGGSLPEEPDVFELPGTEHESVPEPAEDITVGTEIPKGSKEDLATQELFETVVLPEFPEDAYPDVPEMEPIKEKITFFTFAWKLLETTINDSSAQILHLEIADKTPEELLQKVVETMEKPFQYAGWELTMEDYDEETEDYQAEADADEELEEEEEDEEENEDRIKEKKRHLGDTKHFCPVVLKENFILQPGSVEEAAKYRERIYYFSSPEAKEKFLEQPEVYVAHEEPLKAPPLRICLLGPRGSGKTVCGRQLAEKFGIFHIQFEEFLQEKLMLKTEKKIGPEYEDDSEEEQFAKQELEELAIQANVTIEEENMKKLPHEVQFTEEEEAIRLNLTENEPLPPEILEGILSEWWFKEPIRSTGFILDGFPRYPDEVEFLGEHGFFPDAAVFIQVDDRDISDRLLPTQIGKWKVKQQRKLERKKLIKEMKAKIKENMISKRRAELIIEREKKRKGGETIREDEDISEEDPEEDADDIENILEDEFPKDEEVMSEKDEEQEIDALERLRSELREKFEADMSNLQIIQEEFEKFLIPVMLINGARKIHIVQYMLNTKLKPLVENRASIFEKCYPISSRLAQKMLSFTYKYISSFGYWDPVKLSEGETIKPIENSENPLYPVIHRQYIYFLSSKETKEKFMKNPIKYIRQPKPKPTMPIRIAILGPPKSGKTTVAKKISSEYGLKHLSIGEALRYVLSNQPDTELALMLNWHLHKGRTAPDELALQALELSLMGSTCNTAGVVIDGYPVTKYQVSLLEARSVIPMVIFELDVPSKEIFKRLLLEKKTEPSLPYPLHNSSQIIAVKNSKYRKNIDEIRQYYQEQHQNWYVIDGFHSKWWVWNEVIKKVQMMNKHVQIYLERIKAGKAACIDKLCISPEELISRLGEFGQYCPVSLAESYELVDCSVTDSLEFAAEFRGHYYKMSSHEKLNKFLENPELYVPPLAPHPLPSAEMIPKRLTLSELKSQFPKCAELQGYCPVTYKDGKQRYEALVPGSINYALEYRDRIYICESKEKLQKFLRLPLKYWDQKLPHKLPPLKEPMCLTSLPLPGYVEQGIATSLIKAMNAAGCLKPKFPFLSIKRSALLYVAFHLKGLILLGLLKKMAETSSEPPGQLVVHSDTHSDTVLASFENQRKKGFLCDITLIVENVHFRAHKALLAASSEYFSMMFAEEGEIGQSIYMLEGMVADTFGILLEFIYTGCLQASEKSTEQILATAQFLKVYDLVKAYTDFQNNHSSPKPTTLNTAGAPVVVISNKKNDPPKRKRGRPRKVSGLQEGKSELTAEEETQLRVNNSVQNRQNFVVKEGDSGVLNEQVPAKELEESEPVCEPGRGEGVPAEKDENCDPQTLDGQDSQSRCSKRRIRRSVKLKDYKLVGDEDDQGSAKRVCGRRKRPGGPEARCKDCGKVFKYNHFLAIHQRSHTGERPFKCNECGKGFAQKHSLQVHTRMHTGERPYTCTVCSKALTTKHSLLEHMSLHSGQKSFTCDQCGKYFSQKRQLKSHYRVHTGHSLPECNHCRRKFMDVSQLKKHLRTHTGEKPFTCEICGKSFTAKSSLQTHIRIHRGEKPYSCAVCGKSFSDSSAKRRHCILHTGKKPFSCPECNLQFARLDNLKAHLKIHSKEKQASDASSVSGNNNTEDVRNILQLQPYQLSTSGEQEIQLLVTDSVHNINFMPGPSQGISIVTAESSQSMTADQAANLTLLTQPPEQLQNLILSAQQEQTEHLQSLNMIESQMEPSQTEPVHVITLSKETLAHLHAHQEQTEELHLASASDPAQHLQLPQAPAPPPPAHRVPQPTPLSQEQS</sequence>
<dbReference type="InterPro" id="IPR036236">
    <property type="entry name" value="Znf_C2H2_sf"/>
</dbReference>
<evidence type="ECO:0000256" key="10">
    <source>
        <dbReference type="ARBA" id="ARBA00023125"/>
    </source>
</evidence>
<feature type="coiled-coil region" evidence="14">
    <location>
        <begin position="1238"/>
        <end position="1265"/>
    </location>
</feature>
<keyword evidence="11" id="KW-0804">Transcription</keyword>
<feature type="region of interest" description="Disordered" evidence="15">
    <location>
        <begin position="2496"/>
        <end position="2539"/>
    </location>
</feature>
<feature type="region of interest" description="Disordered" evidence="15">
    <location>
        <begin position="715"/>
        <end position="738"/>
    </location>
</feature>
<feature type="domain" description="C2H2-type" evidence="17">
    <location>
        <begin position="2277"/>
        <end position="2304"/>
    </location>
</feature>
<evidence type="ECO:0000256" key="15">
    <source>
        <dbReference type="SAM" id="MobiDB-lite"/>
    </source>
</evidence>
<dbReference type="PROSITE" id="PS50157">
    <property type="entry name" value="ZINC_FINGER_C2H2_2"/>
    <property type="match status" value="8"/>
</dbReference>
<evidence type="ECO:0000256" key="14">
    <source>
        <dbReference type="SAM" id="Coils"/>
    </source>
</evidence>
<feature type="domain" description="C2H2-type" evidence="17">
    <location>
        <begin position="2305"/>
        <end position="2332"/>
    </location>
</feature>
<dbReference type="PANTHER" id="PTHR46105">
    <property type="entry name" value="AGAP004733-PA"/>
    <property type="match status" value="1"/>
</dbReference>
<dbReference type="Gene3D" id="3.40.50.300">
    <property type="entry name" value="P-loop containing nucleotide triphosphate hydrolases"/>
    <property type="match status" value="4"/>
</dbReference>
<gene>
    <name evidence="19 20 21 22" type="primary">LOC102529575</name>
</gene>
<dbReference type="RefSeq" id="XP_072821804.1">
    <property type="nucleotide sequence ID" value="XM_072965703.1"/>
</dbReference>
<evidence type="ECO:0000256" key="1">
    <source>
        <dbReference type="ARBA" id="ARBA00004123"/>
    </source>
</evidence>
<feature type="compositionally biased region" description="Basic and acidic residues" evidence="15">
    <location>
        <begin position="502"/>
        <end position="513"/>
    </location>
</feature>
<dbReference type="SMART" id="SM00382">
    <property type="entry name" value="AAA"/>
    <property type="match status" value="3"/>
</dbReference>
<dbReference type="InterPro" id="IPR013087">
    <property type="entry name" value="Znf_C2H2_type"/>
</dbReference>
<keyword evidence="2" id="KW-0808">Transferase</keyword>
<evidence type="ECO:0000256" key="3">
    <source>
        <dbReference type="ARBA" id="ARBA00022723"/>
    </source>
</evidence>
<evidence type="ECO:0000313" key="22">
    <source>
        <dbReference type="RefSeq" id="XP_072821804.1"/>
    </source>
</evidence>
<evidence type="ECO:0000256" key="12">
    <source>
        <dbReference type="ARBA" id="ARBA00023242"/>
    </source>
</evidence>
<keyword evidence="18" id="KW-1185">Reference proteome</keyword>
<evidence type="ECO:0000313" key="19">
    <source>
        <dbReference type="RefSeq" id="XP_072821800.1"/>
    </source>
</evidence>
<keyword evidence="14" id="KW-0175">Coiled coil</keyword>
<feature type="region of interest" description="Disordered" evidence="15">
    <location>
        <begin position="492"/>
        <end position="539"/>
    </location>
</feature>
<accession>A0ABM5DLM1</accession>
<evidence type="ECO:0000259" key="16">
    <source>
        <dbReference type="PROSITE" id="PS50097"/>
    </source>
</evidence>
<organism evidence="18 20">
    <name type="scientific">Vicugna pacos</name>
    <name type="common">Alpaca</name>
    <name type="synonym">Lama pacos</name>
    <dbReference type="NCBI Taxonomy" id="30538"/>
    <lineage>
        <taxon>Eukaryota</taxon>
        <taxon>Metazoa</taxon>
        <taxon>Chordata</taxon>
        <taxon>Craniata</taxon>
        <taxon>Vertebrata</taxon>
        <taxon>Euteleostomi</taxon>
        <taxon>Mammalia</taxon>
        <taxon>Eutheria</taxon>
        <taxon>Laurasiatheria</taxon>
        <taxon>Artiodactyla</taxon>
        <taxon>Tylopoda</taxon>
        <taxon>Camelidae</taxon>
        <taxon>Vicugna</taxon>
    </lineage>
</organism>
<evidence type="ECO:0000256" key="11">
    <source>
        <dbReference type="ARBA" id="ARBA00023163"/>
    </source>
</evidence>
<evidence type="ECO:0000256" key="2">
    <source>
        <dbReference type="ARBA" id="ARBA00022679"/>
    </source>
</evidence>
<dbReference type="Gene3D" id="3.30.160.60">
    <property type="entry name" value="Classic Zinc Finger"/>
    <property type="match status" value="8"/>
</dbReference>
<protein>
    <submittedName>
        <fullName evidence="19 20">Adenylate kinase 9 isoform X1</fullName>
    </submittedName>
</protein>
<dbReference type="CDD" id="cd01428">
    <property type="entry name" value="ADK"/>
    <property type="match status" value="2"/>
</dbReference>
<keyword evidence="6 13" id="KW-0863">Zinc-finger</keyword>
<dbReference type="PROSITE" id="PS00028">
    <property type="entry name" value="ZINC_FINGER_C2H2_1"/>
    <property type="match status" value="8"/>
</dbReference>
<comment type="subcellular location">
    <subcellularLocation>
        <location evidence="1">Nucleus</location>
    </subcellularLocation>
</comment>
<dbReference type="PANTHER" id="PTHR46105:SF5">
    <property type="entry name" value="ZINC FINGER AND BTB DOMAIN-CONTAINING PROTEIN 44 ISOFORM X1"/>
    <property type="match status" value="1"/>
</dbReference>
<evidence type="ECO:0000313" key="21">
    <source>
        <dbReference type="RefSeq" id="XP_072821802.1"/>
    </source>
</evidence>
<feature type="compositionally biased region" description="Polar residues" evidence="15">
    <location>
        <begin position="1973"/>
        <end position="1984"/>
    </location>
</feature>
<evidence type="ECO:0000256" key="8">
    <source>
        <dbReference type="ARBA" id="ARBA00022833"/>
    </source>
</evidence>
<feature type="domain" description="C2H2-type" evidence="17">
    <location>
        <begin position="2333"/>
        <end position="2360"/>
    </location>
</feature>
<dbReference type="SMART" id="SM00225">
    <property type="entry name" value="BTB"/>
    <property type="match status" value="1"/>
</dbReference>
<feature type="domain" description="C2H2-type" evidence="17">
    <location>
        <begin position="2249"/>
        <end position="2276"/>
    </location>
</feature>
<evidence type="ECO:0000313" key="18">
    <source>
        <dbReference type="Proteomes" id="UP001652581"/>
    </source>
</evidence>
<dbReference type="PROSITE" id="PS50097">
    <property type="entry name" value="BTB"/>
    <property type="match status" value="1"/>
</dbReference>
<dbReference type="RefSeq" id="XP_072821801.1">
    <property type="nucleotide sequence ID" value="XM_072965700.1"/>
</dbReference>
<proteinExistence type="predicted"/>
<evidence type="ECO:0000256" key="7">
    <source>
        <dbReference type="ARBA" id="ARBA00022777"/>
    </source>
</evidence>
<dbReference type="RefSeq" id="XP_072821802.1">
    <property type="nucleotide sequence ID" value="XM_072965701.1"/>
</dbReference>
<dbReference type="GO" id="GO:0016301">
    <property type="term" value="F:kinase activity"/>
    <property type="evidence" value="ECO:0007669"/>
    <property type="project" value="UniProtKB-KW"/>
</dbReference>
<feature type="compositionally biased region" description="Pro residues" evidence="15">
    <location>
        <begin position="2518"/>
        <end position="2532"/>
    </location>
</feature>
<dbReference type="CDD" id="cd18212">
    <property type="entry name" value="BTB_POZ_ZBTB24_ZNF450"/>
    <property type="match status" value="1"/>
</dbReference>
<evidence type="ECO:0000259" key="17">
    <source>
        <dbReference type="PROSITE" id="PS50157"/>
    </source>
</evidence>
<feature type="coiled-coil region" evidence="14">
    <location>
        <begin position="285"/>
        <end position="312"/>
    </location>
</feature>
<dbReference type="Gene3D" id="3.30.710.10">
    <property type="entry name" value="Potassium Channel Kv1.1, Chain A"/>
    <property type="match status" value="1"/>
</dbReference>
<dbReference type="InterPro" id="IPR003593">
    <property type="entry name" value="AAA+_ATPase"/>
</dbReference>
<evidence type="ECO:0000256" key="9">
    <source>
        <dbReference type="ARBA" id="ARBA00023015"/>
    </source>
</evidence>
<feature type="compositionally biased region" description="Polar residues" evidence="15">
    <location>
        <begin position="2083"/>
        <end position="2095"/>
    </location>
</feature>
<keyword evidence="12" id="KW-0539">Nucleus</keyword>